<reference evidence="1" key="2">
    <citation type="submission" date="2021-10" db="EMBL/GenBank/DDBJ databases">
        <authorList>
            <person name="Piombo E."/>
        </authorList>
    </citation>
    <scope>NUCLEOTIDE SEQUENCE</scope>
</reference>
<evidence type="ECO:0000313" key="1">
    <source>
        <dbReference type="EMBL" id="CAG9942565.1"/>
    </source>
</evidence>
<organism evidence="1 2">
    <name type="scientific">Clonostachys rosea f. rosea IK726</name>
    <dbReference type="NCBI Taxonomy" id="1349383"/>
    <lineage>
        <taxon>Eukaryota</taxon>
        <taxon>Fungi</taxon>
        <taxon>Dikarya</taxon>
        <taxon>Ascomycota</taxon>
        <taxon>Pezizomycotina</taxon>
        <taxon>Sordariomycetes</taxon>
        <taxon>Hypocreomycetidae</taxon>
        <taxon>Hypocreales</taxon>
        <taxon>Bionectriaceae</taxon>
        <taxon>Clonostachys</taxon>
    </lineage>
</organism>
<dbReference type="EMBL" id="CADEHS020000006">
    <property type="protein sequence ID" value="CAG9942565.1"/>
    <property type="molecule type" value="Genomic_DNA"/>
</dbReference>
<comment type="caution">
    <text evidence="1">The sequence shown here is derived from an EMBL/GenBank/DDBJ whole genome shotgun (WGS) entry which is preliminary data.</text>
</comment>
<name>A0ACA9TNQ3_BIOOC</name>
<keyword evidence="2" id="KW-1185">Reference proteome</keyword>
<gene>
    <name evidence="1" type="ORF">CRV2_00009501</name>
</gene>
<protein>
    <submittedName>
        <fullName evidence="1">Uncharacterized protein</fullName>
    </submittedName>
</protein>
<evidence type="ECO:0000313" key="2">
    <source>
        <dbReference type="Proteomes" id="UP000836387"/>
    </source>
</evidence>
<accession>A0ACA9TNQ3</accession>
<reference evidence="1" key="1">
    <citation type="submission" date="2020-04" db="EMBL/GenBank/DDBJ databases">
        <authorList>
            <person name="Broberg M."/>
        </authorList>
    </citation>
    <scope>NUCLEOTIDE SEQUENCE</scope>
</reference>
<sequence>MPGASVAVLPLPSASTSPSRNATPTPEYQRSATFATTPSAGVFTDVDMDEGGSHTQNRPFKCMKCRSTFGRRDLLLRHDHTVHAEDGSLPLRRDIPIARAVNGHTASANELPPIGSPSQEELMPVLPSIANSLPNSAAGTTNPPSPWTAESQAGLNAPQVSGDGELNAVLDHTSRTDFEHAIPNGFDLQGVGRFTTYEFANDVNFEDAINALTPLATPQVSLGNADLEDNCSLASQEGCTHPSLKQSKEFSEGYGNSLSLAGPAVEDWARELAGFKKLERSNDSGYFNKPTNRPTVYSLGQAGTTQNEPRNSDGCIKSRMYNTPSPELEGSVDMAEPGALDSEDEDSIDLSSDSSTRAEYSEPTYTLEWDPFGEVVGTLKREYVESLLSSFQLLQRQCPAETASEERDSDSSNGSVNGKHRDTSSPSGTHTSGKPAKRRKINGAGDNSDEDEEDNHQQKVPWPIMADEFCYLFSYVPSPTTQKKSVNGLMFACPFVKRSPDRYRKCYAHDLSDISRVKFHLKRCKYHHLPLYCPKCSEIFENRRLHDEHSRVNNCPILPPRSWDGITPEQSGQLSKRTSPKKTAEENWYDIYKIIFPGEPLPSSPYIDVSLSGELSAFREHQLSQGPTIWEDIIRKHLPPHLQQHSEELHWQTASGMVLKKPANLPIAVTIHPIAVIIQHTRNVYSSRVKRYPDRRSIGITSEVRFCYWK</sequence>
<proteinExistence type="predicted"/>
<dbReference type="Proteomes" id="UP000836387">
    <property type="component" value="Unassembled WGS sequence"/>
</dbReference>